<gene>
    <name evidence="5" type="ORF">DIU77_015655</name>
</gene>
<comment type="caution">
    <text evidence="5">The sequence shown here is derived from an EMBL/GenBank/DDBJ whole genome shotgun (WGS) entry which is preliminary data.</text>
</comment>
<dbReference type="PANTHER" id="PTHR43736:SF1">
    <property type="entry name" value="DIHYDRONEOPTERIN TRIPHOSPHATE DIPHOSPHATASE"/>
    <property type="match status" value="1"/>
</dbReference>
<dbReference type="InterPro" id="IPR015797">
    <property type="entry name" value="NUDIX_hydrolase-like_dom_sf"/>
</dbReference>
<evidence type="ECO:0000313" key="5">
    <source>
        <dbReference type="EMBL" id="MFO7193677.1"/>
    </source>
</evidence>
<sequence length="135" mass="14597">MAAKKPTVRCVGAVVHDARGRLLMIKRGHPPSPGKWSLPGGRVEAGESDAAAVARELREETGLEVTCGALAGVVVRGEFEIHDYFCSVIGGLLRPGDDAADVRWVTAEEYTRFEQEGALVEQLTDTLRGWNALPR</sequence>
<proteinExistence type="inferred from homology"/>
<evidence type="ECO:0000256" key="1">
    <source>
        <dbReference type="ARBA" id="ARBA00005582"/>
    </source>
</evidence>
<dbReference type="Gene3D" id="3.90.79.10">
    <property type="entry name" value="Nucleoside Triphosphate Pyrophosphohydrolase"/>
    <property type="match status" value="1"/>
</dbReference>
<dbReference type="Pfam" id="PF00293">
    <property type="entry name" value="NUDIX"/>
    <property type="match status" value="1"/>
</dbReference>
<name>A0ABD6FIF0_9PSEU</name>
<dbReference type="GO" id="GO:0016787">
    <property type="term" value="F:hydrolase activity"/>
    <property type="evidence" value="ECO:0007669"/>
    <property type="project" value="UniProtKB-KW"/>
</dbReference>
<accession>A0ABD6FIF0</accession>
<dbReference type="EMBL" id="QGUI02000254">
    <property type="protein sequence ID" value="MFO7193677.1"/>
    <property type="molecule type" value="Genomic_DNA"/>
</dbReference>
<dbReference type="Proteomes" id="UP000249324">
    <property type="component" value="Unassembled WGS sequence"/>
</dbReference>
<comment type="similarity">
    <text evidence="1 3">Belongs to the Nudix hydrolase family.</text>
</comment>
<dbReference type="PROSITE" id="PS00893">
    <property type="entry name" value="NUDIX_BOX"/>
    <property type="match status" value="1"/>
</dbReference>
<evidence type="ECO:0000256" key="2">
    <source>
        <dbReference type="ARBA" id="ARBA00022801"/>
    </source>
</evidence>
<dbReference type="SUPFAM" id="SSF55811">
    <property type="entry name" value="Nudix"/>
    <property type="match status" value="1"/>
</dbReference>
<reference evidence="5 6" key="1">
    <citation type="journal article" date="2021" name="BMC Genomics">
        <title>Genome-resolved metagenome and metatranscriptome analyses of thermophilic composting reveal key bacterial players and their metabolic interactions.</title>
        <authorList>
            <person name="Braga L.P.P."/>
            <person name="Pereira R.V."/>
            <person name="Martins L.F."/>
            <person name="Moura L.M.S."/>
            <person name="Sanchez F.B."/>
            <person name="Patane J.S.L."/>
            <person name="da Silva A.M."/>
            <person name="Setubal J.C."/>
        </authorList>
    </citation>
    <scope>NUCLEOTIDE SEQUENCE [LARGE SCALE GENOMIC DNA]</scope>
    <source>
        <strain evidence="5">ZC4RG45</strain>
    </source>
</reference>
<dbReference type="AlphaFoldDB" id="A0ABD6FIF0"/>
<dbReference type="PRINTS" id="PR00502">
    <property type="entry name" value="NUDIXFAMILY"/>
</dbReference>
<evidence type="ECO:0000256" key="3">
    <source>
        <dbReference type="RuleBase" id="RU003476"/>
    </source>
</evidence>
<dbReference type="CDD" id="cd04673">
    <property type="entry name" value="NUDIX_ADPRase"/>
    <property type="match status" value="1"/>
</dbReference>
<evidence type="ECO:0000259" key="4">
    <source>
        <dbReference type="PROSITE" id="PS51462"/>
    </source>
</evidence>
<feature type="domain" description="Nudix hydrolase" evidence="4">
    <location>
        <begin position="6"/>
        <end position="127"/>
    </location>
</feature>
<organism evidence="5 6">
    <name type="scientific">Thermocrispum agreste</name>
    <dbReference type="NCBI Taxonomy" id="37925"/>
    <lineage>
        <taxon>Bacteria</taxon>
        <taxon>Bacillati</taxon>
        <taxon>Actinomycetota</taxon>
        <taxon>Actinomycetes</taxon>
        <taxon>Pseudonocardiales</taxon>
        <taxon>Pseudonocardiaceae</taxon>
        <taxon>Thermocrispum</taxon>
    </lineage>
</organism>
<dbReference type="InterPro" id="IPR020476">
    <property type="entry name" value="Nudix_hydrolase"/>
</dbReference>
<dbReference type="PANTHER" id="PTHR43736">
    <property type="entry name" value="ADP-RIBOSE PYROPHOSPHATASE"/>
    <property type="match status" value="1"/>
</dbReference>
<keyword evidence="2 3" id="KW-0378">Hydrolase</keyword>
<protein>
    <submittedName>
        <fullName evidence="5">NUDIX domain-containing protein</fullName>
    </submittedName>
</protein>
<dbReference type="InterPro" id="IPR000086">
    <property type="entry name" value="NUDIX_hydrolase_dom"/>
</dbReference>
<dbReference type="InterPro" id="IPR020084">
    <property type="entry name" value="NUDIX_hydrolase_CS"/>
</dbReference>
<dbReference type="PROSITE" id="PS51462">
    <property type="entry name" value="NUDIX"/>
    <property type="match status" value="1"/>
</dbReference>
<evidence type="ECO:0000313" key="6">
    <source>
        <dbReference type="Proteomes" id="UP000249324"/>
    </source>
</evidence>